<name>A0ABW4RYM0_9ACTN</name>
<evidence type="ECO:0000256" key="6">
    <source>
        <dbReference type="ARBA" id="ARBA00023004"/>
    </source>
</evidence>
<keyword evidence="5" id="KW-0663">Pyridoxal phosphate</keyword>
<keyword evidence="4" id="KW-0479">Metal-binding</keyword>
<dbReference type="Gene3D" id="1.10.260.50">
    <property type="match status" value="1"/>
</dbReference>
<comment type="cofactor">
    <cofactor evidence="1">
        <name>pyridoxal 5'-phosphate</name>
        <dbReference type="ChEBI" id="CHEBI:597326"/>
    </cofactor>
</comment>
<evidence type="ECO:0000256" key="5">
    <source>
        <dbReference type="ARBA" id="ARBA00022898"/>
    </source>
</evidence>
<dbReference type="InterPro" id="IPR015422">
    <property type="entry name" value="PyrdxlP-dep_Trfase_small"/>
</dbReference>
<accession>A0ABW4RYM0</accession>
<organism evidence="10 11">
    <name type="scientific">Luteococcus peritonei</name>
    <dbReference type="NCBI Taxonomy" id="88874"/>
    <lineage>
        <taxon>Bacteria</taxon>
        <taxon>Bacillati</taxon>
        <taxon>Actinomycetota</taxon>
        <taxon>Actinomycetes</taxon>
        <taxon>Propionibacteriales</taxon>
        <taxon>Propionibacteriaceae</taxon>
        <taxon>Luteococcus</taxon>
    </lineage>
</organism>
<evidence type="ECO:0000256" key="8">
    <source>
        <dbReference type="ARBA" id="ARBA00050776"/>
    </source>
</evidence>
<dbReference type="Gene3D" id="3.40.640.10">
    <property type="entry name" value="Type I PLP-dependent aspartate aminotransferase-like (Major domain)"/>
    <property type="match status" value="1"/>
</dbReference>
<dbReference type="Gene3D" id="3.90.1150.10">
    <property type="entry name" value="Aspartate Aminotransferase, domain 1"/>
    <property type="match status" value="1"/>
</dbReference>
<sequence>MADLDPTGSGRTYLDHAASAPLVPAALDVLVRTSAVAGNASALHTSGRAARAVLEEAREQLAAAVGAHPSEVVFTSGGSEADSLALWAGLQRAGRDRVLVGATEHPAVAGAVGRFDRVERLRCDRDGLLDLEDAAQRVDEGTALVSVMRVNNETGTVQPLDELSELTHRRGAWLHTDAVQALGHVELDFASSGADMMSLSGHKAGGPVGIGCLLARREVQLRPYGLGGGQEREVRSGTQPVSLAASFAAAAEQAVADLVSERERLTGLRNHLVERIRATITGSWVNGAEQVSPAICNVTFADTRADDVLMLLDQAGIDCSTGSACRAGVHQPSEVLLAMGRSVEQASASIRFSFGPGTTLAQVDALAHLLPDVVSRARAALAAG</sequence>
<evidence type="ECO:0000256" key="7">
    <source>
        <dbReference type="ARBA" id="ARBA00023014"/>
    </source>
</evidence>
<comment type="catalytic activity">
    <reaction evidence="8">
        <text>(sulfur carrier)-H + L-cysteine = (sulfur carrier)-SH + L-alanine</text>
        <dbReference type="Rhea" id="RHEA:43892"/>
        <dbReference type="Rhea" id="RHEA-COMP:14737"/>
        <dbReference type="Rhea" id="RHEA-COMP:14739"/>
        <dbReference type="ChEBI" id="CHEBI:29917"/>
        <dbReference type="ChEBI" id="CHEBI:35235"/>
        <dbReference type="ChEBI" id="CHEBI:57972"/>
        <dbReference type="ChEBI" id="CHEBI:64428"/>
        <dbReference type="EC" id="2.8.1.7"/>
    </reaction>
</comment>
<dbReference type="PIRSF" id="PIRSF005572">
    <property type="entry name" value="NifS"/>
    <property type="match status" value="1"/>
</dbReference>
<dbReference type="SUPFAM" id="SSF53383">
    <property type="entry name" value="PLP-dependent transferases"/>
    <property type="match status" value="1"/>
</dbReference>
<evidence type="ECO:0000256" key="3">
    <source>
        <dbReference type="ARBA" id="ARBA00022679"/>
    </source>
</evidence>
<keyword evidence="11" id="KW-1185">Reference proteome</keyword>
<dbReference type="Proteomes" id="UP001597326">
    <property type="component" value="Unassembled WGS sequence"/>
</dbReference>
<gene>
    <name evidence="10" type="ORF">ACFSCS_14500</name>
</gene>
<comment type="similarity">
    <text evidence="2">Belongs to the class-V pyridoxal-phosphate-dependent aminotransferase family. NifS/IscS subfamily.</text>
</comment>
<dbReference type="RefSeq" id="WP_343875748.1">
    <property type="nucleotide sequence ID" value="NZ_BAAAIX010000034.1"/>
</dbReference>
<evidence type="ECO:0000313" key="10">
    <source>
        <dbReference type="EMBL" id="MFD1891382.1"/>
    </source>
</evidence>
<evidence type="ECO:0000256" key="1">
    <source>
        <dbReference type="ARBA" id="ARBA00001933"/>
    </source>
</evidence>
<evidence type="ECO:0000259" key="9">
    <source>
        <dbReference type="Pfam" id="PF00266"/>
    </source>
</evidence>
<dbReference type="PANTHER" id="PTHR11601">
    <property type="entry name" value="CYSTEINE DESULFURYLASE FAMILY MEMBER"/>
    <property type="match status" value="1"/>
</dbReference>
<proteinExistence type="inferred from homology"/>
<comment type="caution">
    <text evidence="10">The sequence shown here is derived from an EMBL/GenBank/DDBJ whole genome shotgun (WGS) entry which is preliminary data.</text>
</comment>
<dbReference type="EMBL" id="JBHUFZ010000033">
    <property type="protein sequence ID" value="MFD1891382.1"/>
    <property type="molecule type" value="Genomic_DNA"/>
</dbReference>
<evidence type="ECO:0000256" key="2">
    <source>
        <dbReference type="ARBA" id="ARBA00006490"/>
    </source>
</evidence>
<evidence type="ECO:0000313" key="11">
    <source>
        <dbReference type="Proteomes" id="UP001597326"/>
    </source>
</evidence>
<dbReference type="Pfam" id="PF00266">
    <property type="entry name" value="Aminotran_5"/>
    <property type="match status" value="1"/>
</dbReference>
<dbReference type="InterPro" id="IPR015424">
    <property type="entry name" value="PyrdxlP-dep_Trfase"/>
</dbReference>
<keyword evidence="6" id="KW-0408">Iron</keyword>
<evidence type="ECO:0000256" key="4">
    <source>
        <dbReference type="ARBA" id="ARBA00022723"/>
    </source>
</evidence>
<dbReference type="InterPro" id="IPR015421">
    <property type="entry name" value="PyrdxlP-dep_Trfase_major"/>
</dbReference>
<keyword evidence="7" id="KW-0411">Iron-sulfur</keyword>
<dbReference type="InterPro" id="IPR000192">
    <property type="entry name" value="Aminotrans_V_dom"/>
</dbReference>
<protein>
    <submittedName>
        <fullName evidence="10">Cysteine desulfurase family protein</fullName>
    </submittedName>
</protein>
<dbReference type="PANTHER" id="PTHR11601:SF34">
    <property type="entry name" value="CYSTEINE DESULFURASE"/>
    <property type="match status" value="1"/>
</dbReference>
<feature type="domain" description="Aminotransferase class V" evidence="9">
    <location>
        <begin position="12"/>
        <end position="366"/>
    </location>
</feature>
<keyword evidence="3" id="KW-0808">Transferase</keyword>
<reference evidence="11" key="1">
    <citation type="journal article" date="2019" name="Int. J. Syst. Evol. Microbiol.">
        <title>The Global Catalogue of Microorganisms (GCM) 10K type strain sequencing project: providing services to taxonomists for standard genome sequencing and annotation.</title>
        <authorList>
            <consortium name="The Broad Institute Genomics Platform"/>
            <consortium name="The Broad Institute Genome Sequencing Center for Infectious Disease"/>
            <person name="Wu L."/>
            <person name="Ma J."/>
        </authorList>
    </citation>
    <scope>NUCLEOTIDE SEQUENCE [LARGE SCALE GENOMIC DNA]</scope>
    <source>
        <strain evidence="11">CAIM 431</strain>
    </source>
</reference>
<dbReference type="InterPro" id="IPR016454">
    <property type="entry name" value="Cysteine_dSase"/>
</dbReference>